<dbReference type="SUPFAM" id="SSF103506">
    <property type="entry name" value="Mitochondrial carrier"/>
    <property type="match status" value="1"/>
</dbReference>
<dbReference type="InterPro" id="IPR018108">
    <property type="entry name" value="MCP_transmembrane"/>
</dbReference>
<evidence type="ECO:0000313" key="10">
    <source>
        <dbReference type="EMBL" id="GMI27234.1"/>
    </source>
</evidence>
<evidence type="ECO:0000256" key="1">
    <source>
        <dbReference type="ARBA" id="ARBA00004141"/>
    </source>
</evidence>
<keyword evidence="6" id="KW-1133">Transmembrane helix</keyword>
<protein>
    <recommendedName>
        <fullName evidence="12">Mitochondrial carrier</fullName>
    </recommendedName>
</protein>
<name>A0ABQ6MIN1_9STRA</name>
<dbReference type="Gene3D" id="1.50.40.10">
    <property type="entry name" value="Mitochondrial carrier domain"/>
    <property type="match status" value="2"/>
</dbReference>
<evidence type="ECO:0000256" key="4">
    <source>
        <dbReference type="ARBA" id="ARBA00022692"/>
    </source>
</evidence>
<evidence type="ECO:0000256" key="3">
    <source>
        <dbReference type="ARBA" id="ARBA00022448"/>
    </source>
</evidence>
<dbReference type="InterPro" id="IPR002067">
    <property type="entry name" value="MCP"/>
</dbReference>
<organism evidence="10 11">
    <name type="scientific">Tetraparma gracilis</name>
    <dbReference type="NCBI Taxonomy" id="2962635"/>
    <lineage>
        <taxon>Eukaryota</taxon>
        <taxon>Sar</taxon>
        <taxon>Stramenopiles</taxon>
        <taxon>Ochrophyta</taxon>
        <taxon>Bolidophyceae</taxon>
        <taxon>Parmales</taxon>
        <taxon>Triparmaceae</taxon>
        <taxon>Tetraparma</taxon>
    </lineage>
</organism>
<dbReference type="InterPro" id="IPR044712">
    <property type="entry name" value="SLC25A32-like"/>
</dbReference>
<dbReference type="PRINTS" id="PR00926">
    <property type="entry name" value="MITOCARRIER"/>
</dbReference>
<gene>
    <name evidence="10" type="ORF">TeGR_g13757</name>
</gene>
<evidence type="ECO:0000256" key="7">
    <source>
        <dbReference type="ARBA" id="ARBA00023136"/>
    </source>
</evidence>
<dbReference type="Proteomes" id="UP001165060">
    <property type="component" value="Unassembled WGS sequence"/>
</dbReference>
<comment type="caution">
    <text evidence="10">The sequence shown here is derived from an EMBL/GenBank/DDBJ whole genome shotgun (WGS) entry which is preliminary data.</text>
</comment>
<evidence type="ECO:0000256" key="2">
    <source>
        <dbReference type="ARBA" id="ARBA00006375"/>
    </source>
</evidence>
<reference evidence="10 11" key="1">
    <citation type="journal article" date="2023" name="Commun. Biol.">
        <title>Genome analysis of Parmales, the sister group of diatoms, reveals the evolutionary specialization of diatoms from phago-mixotrophs to photoautotrophs.</title>
        <authorList>
            <person name="Ban H."/>
            <person name="Sato S."/>
            <person name="Yoshikawa S."/>
            <person name="Yamada K."/>
            <person name="Nakamura Y."/>
            <person name="Ichinomiya M."/>
            <person name="Sato N."/>
            <person name="Blanc-Mathieu R."/>
            <person name="Endo H."/>
            <person name="Kuwata A."/>
            <person name="Ogata H."/>
        </authorList>
    </citation>
    <scope>NUCLEOTIDE SEQUENCE [LARGE SCALE GENOMIC DNA]</scope>
</reference>
<comment type="similarity">
    <text evidence="2 9">Belongs to the mitochondrial carrier (TC 2.A.29) family.</text>
</comment>
<evidence type="ECO:0000256" key="6">
    <source>
        <dbReference type="ARBA" id="ARBA00022989"/>
    </source>
</evidence>
<keyword evidence="5" id="KW-0677">Repeat</keyword>
<keyword evidence="11" id="KW-1185">Reference proteome</keyword>
<evidence type="ECO:0000313" key="11">
    <source>
        <dbReference type="Proteomes" id="UP001165060"/>
    </source>
</evidence>
<comment type="subcellular location">
    <subcellularLocation>
        <location evidence="1">Membrane</location>
        <topology evidence="1">Multi-pass membrane protein</topology>
    </subcellularLocation>
</comment>
<feature type="repeat" description="Solcar" evidence="8">
    <location>
        <begin position="5"/>
        <end position="119"/>
    </location>
</feature>
<feature type="repeat" description="Solcar" evidence="8">
    <location>
        <begin position="241"/>
        <end position="348"/>
    </location>
</feature>
<keyword evidence="4 8" id="KW-0812">Transmembrane</keyword>
<sequence length="350" mass="37644">MPTTSSSFAHSAAGLSAGSLSTFLLYPVDLVKIRLQVNESSTRAAAFRGTQALAEVKTLLRAERAALKRSPPGPGRPLKLVPPFLLKYRALYSGLTPSLAGNGLSWGGYFLVYNQAKTLLLSGKEAHSNADYLLASALSGTCMVCLTNPIWLVKTRMQLQVKAAAARPYRNVPDAFRTIVREEGVGALYKGVGPAMMLVSHGMVQFAIYENLKLLFPANARKPVFKSGPGSAPLTPWHKMKDSMGYLCMGAVSKVVASTVTYPIQVIKSRMQQRSTGWEVVKGSAATAEEGTLKEFTGRSYPTFLSAVRRVHGGEGLMGFWKGAGTNAFRVAPNAAITFLTYETVVDALS</sequence>
<evidence type="ECO:0000256" key="5">
    <source>
        <dbReference type="ARBA" id="ARBA00022737"/>
    </source>
</evidence>
<evidence type="ECO:0008006" key="12">
    <source>
        <dbReference type="Google" id="ProtNLM"/>
    </source>
</evidence>
<evidence type="ECO:0000256" key="8">
    <source>
        <dbReference type="PROSITE-ProRule" id="PRU00282"/>
    </source>
</evidence>
<keyword evidence="7 8" id="KW-0472">Membrane</keyword>
<dbReference type="InterPro" id="IPR023395">
    <property type="entry name" value="MCP_dom_sf"/>
</dbReference>
<keyword evidence="3 9" id="KW-0813">Transport</keyword>
<dbReference type="EMBL" id="BRYB01002893">
    <property type="protein sequence ID" value="GMI27234.1"/>
    <property type="molecule type" value="Genomic_DNA"/>
</dbReference>
<dbReference type="PROSITE" id="PS50920">
    <property type="entry name" value="SOLCAR"/>
    <property type="match status" value="3"/>
</dbReference>
<dbReference type="PANTHER" id="PTHR45683">
    <property type="entry name" value="MITOCHONDRIAL NICOTINAMIDE ADENINE DINUCLEOTIDE TRANSPORTER 1-RELATED-RELATED"/>
    <property type="match status" value="1"/>
</dbReference>
<proteinExistence type="inferred from homology"/>
<evidence type="ECO:0000256" key="9">
    <source>
        <dbReference type="RuleBase" id="RU000488"/>
    </source>
</evidence>
<dbReference type="Pfam" id="PF00153">
    <property type="entry name" value="Mito_carr"/>
    <property type="match status" value="3"/>
</dbReference>
<feature type="repeat" description="Solcar" evidence="8">
    <location>
        <begin position="127"/>
        <end position="215"/>
    </location>
</feature>
<accession>A0ABQ6MIN1</accession>